<dbReference type="InterPro" id="IPR002629">
    <property type="entry name" value="Met_Synth_C/arc"/>
</dbReference>
<keyword evidence="3" id="KW-1185">Reference proteome</keyword>
<dbReference type="Gene3D" id="3.20.20.210">
    <property type="match status" value="1"/>
</dbReference>
<dbReference type="EMBL" id="JABENB010000001">
    <property type="protein sequence ID" value="NNG39371.1"/>
    <property type="molecule type" value="Genomic_DNA"/>
</dbReference>
<sequence>MTEASAVGSLPGEDVARAMRVVRELYDDKGIPYLPELPDRGPGADLIGRTAALLVELPVDLQPSGWRLTDAPGRDVVRAGGFLRHDLDELAEVYDGYSGPLKLQVCGPWTLAATLALPRGERAVTDPGATRDLIQSLAAGVGEHVGIVRRLVPGAEIVLQWDEPALPAVLAGRLPTASGFGRVRAVEPITVRDGLATVTESVAGQVDSQVLHCCAPDVPVPLVRQLDGLQLGVDVSLLKASQWDGVAELVESGRRLWAGIVPTGSSARHPREHTEPFLDRWRRVGLEARLLDSVVVTPACGLAGASPGAALAIQQLTVQAADLLTGAASD</sequence>
<evidence type="ECO:0000259" key="1">
    <source>
        <dbReference type="Pfam" id="PF01717"/>
    </source>
</evidence>
<name>A0A849AJ58_9MICO</name>
<dbReference type="SUPFAM" id="SSF51726">
    <property type="entry name" value="UROD/MetE-like"/>
    <property type="match status" value="1"/>
</dbReference>
<dbReference type="AlphaFoldDB" id="A0A849AJ58"/>
<evidence type="ECO:0000313" key="2">
    <source>
        <dbReference type="EMBL" id="NNG39371.1"/>
    </source>
</evidence>
<dbReference type="Proteomes" id="UP000557772">
    <property type="component" value="Unassembled WGS sequence"/>
</dbReference>
<dbReference type="Pfam" id="PF01717">
    <property type="entry name" value="Meth_synt_2"/>
    <property type="match status" value="1"/>
</dbReference>
<comment type="caution">
    <text evidence="2">The sequence shown here is derived from an EMBL/GenBank/DDBJ whole genome shotgun (WGS) entry which is preliminary data.</text>
</comment>
<dbReference type="InterPro" id="IPR038071">
    <property type="entry name" value="UROD/MetE-like_sf"/>
</dbReference>
<dbReference type="GO" id="GO:0003871">
    <property type="term" value="F:5-methyltetrahydropteroyltriglutamate-homocysteine S-methyltransferase activity"/>
    <property type="evidence" value="ECO:0007669"/>
    <property type="project" value="InterPro"/>
</dbReference>
<dbReference type="GO" id="GO:0009086">
    <property type="term" value="P:methionine biosynthetic process"/>
    <property type="evidence" value="ECO:0007669"/>
    <property type="project" value="InterPro"/>
</dbReference>
<organism evidence="2 3">
    <name type="scientific">Flexivirga aerilata</name>
    <dbReference type="NCBI Taxonomy" id="1656889"/>
    <lineage>
        <taxon>Bacteria</taxon>
        <taxon>Bacillati</taxon>
        <taxon>Actinomycetota</taxon>
        <taxon>Actinomycetes</taxon>
        <taxon>Micrococcales</taxon>
        <taxon>Dermacoccaceae</taxon>
        <taxon>Flexivirga</taxon>
    </lineage>
</organism>
<dbReference type="GO" id="GO:0008270">
    <property type="term" value="F:zinc ion binding"/>
    <property type="evidence" value="ECO:0007669"/>
    <property type="project" value="InterPro"/>
</dbReference>
<dbReference type="RefSeq" id="WP_171154064.1">
    <property type="nucleotide sequence ID" value="NZ_JABENB010000001.1"/>
</dbReference>
<gene>
    <name evidence="2" type="ORF">HJ588_08790</name>
</gene>
<feature type="domain" description="Cobalamin-independent methionine synthase MetE C-terminal/archaeal" evidence="1">
    <location>
        <begin position="116"/>
        <end position="321"/>
    </location>
</feature>
<reference evidence="2 3" key="1">
    <citation type="submission" date="2020-05" db="EMBL/GenBank/DDBJ databases">
        <title>Flexivirga sp. ID2601S isolated from air conditioner.</title>
        <authorList>
            <person name="Kim D.H."/>
        </authorList>
    </citation>
    <scope>NUCLEOTIDE SEQUENCE [LARGE SCALE GENOMIC DNA]</scope>
    <source>
        <strain evidence="2 3">ID2601S</strain>
    </source>
</reference>
<evidence type="ECO:0000313" key="3">
    <source>
        <dbReference type="Proteomes" id="UP000557772"/>
    </source>
</evidence>
<accession>A0A849AJ58</accession>
<protein>
    <submittedName>
        <fullName evidence="2">Methionine synthase</fullName>
    </submittedName>
</protein>
<proteinExistence type="predicted"/>